<keyword evidence="3 6" id="KW-0812">Transmembrane</keyword>
<keyword evidence="5 6" id="KW-0472">Membrane</keyword>
<evidence type="ECO:0000256" key="2">
    <source>
        <dbReference type="ARBA" id="ARBA00022448"/>
    </source>
</evidence>
<feature type="transmembrane region" description="Helical" evidence="6">
    <location>
        <begin position="90"/>
        <end position="112"/>
    </location>
</feature>
<comment type="subcellular location">
    <subcellularLocation>
        <location evidence="1">Membrane</location>
        <topology evidence="1">Multi-pass membrane protein</topology>
    </subcellularLocation>
</comment>
<evidence type="ECO:0000313" key="7">
    <source>
        <dbReference type="EMBL" id="KIY53716.1"/>
    </source>
</evidence>
<keyword evidence="2" id="KW-0813">Transport</keyword>
<dbReference type="AlphaFoldDB" id="A0A0D7AQX1"/>
<reference evidence="7 8" key="1">
    <citation type="journal article" date="2015" name="Fungal Genet. Biol.">
        <title>Evolution of novel wood decay mechanisms in Agaricales revealed by the genome sequences of Fistulina hepatica and Cylindrobasidium torrendii.</title>
        <authorList>
            <person name="Floudas D."/>
            <person name="Held B.W."/>
            <person name="Riley R."/>
            <person name="Nagy L.G."/>
            <person name="Koehler G."/>
            <person name="Ransdell A.S."/>
            <person name="Younus H."/>
            <person name="Chow J."/>
            <person name="Chiniquy J."/>
            <person name="Lipzen A."/>
            <person name="Tritt A."/>
            <person name="Sun H."/>
            <person name="Haridas S."/>
            <person name="LaButti K."/>
            <person name="Ohm R.A."/>
            <person name="Kues U."/>
            <person name="Blanchette R.A."/>
            <person name="Grigoriev I.V."/>
            <person name="Minto R.E."/>
            <person name="Hibbett D.S."/>
        </authorList>
    </citation>
    <scope>NUCLEOTIDE SEQUENCE [LARGE SCALE GENOMIC DNA]</scope>
    <source>
        <strain evidence="7 8">ATCC 64428</strain>
    </source>
</reference>
<name>A0A0D7AQX1_9AGAR</name>
<dbReference type="Proteomes" id="UP000054144">
    <property type="component" value="Unassembled WGS sequence"/>
</dbReference>
<dbReference type="GO" id="GO:0022857">
    <property type="term" value="F:transmembrane transporter activity"/>
    <property type="evidence" value="ECO:0007669"/>
    <property type="project" value="TreeGrafter"/>
</dbReference>
<keyword evidence="4 6" id="KW-1133">Transmembrane helix</keyword>
<evidence type="ECO:0000256" key="6">
    <source>
        <dbReference type="SAM" id="Phobius"/>
    </source>
</evidence>
<dbReference type="SUPFAM" id="SSF103473">
    <property type="entry name" value="MFS general substrate transporter"/>
    <property type="match status" value="1"/>
</dbReference>
<dbReference type="PANTHER" id="PTHR43791">
    <property type="entry name" value="PERMEASE-RELATED"/>
    <property type="match status" value="1"/>
</dbReference>
<dbReference type="InterPro" id="IPR036259">
    <property type="entry name" value="MFS_trans_sf"/>
</dbReference>
<dbReference type="GO" id="GO:0016020">
    <property type="term" value="C:membrane"/>
    <property type="evidence" value="ECO:0007669"/>
    <property type="project" value="UniProtKB-SubCell"/>
</dbReference>
<dbReference type="OrthoDB" id="3639251at2759"/>
<evidence type="ECO:0000256" key="3">
    <source>
        <dbReference type="ARBA" id="ARBA00022692"/>
    </source>
</evidence>
<feature type="transmembrane region" description="Helical" evidence="6">
    <location>
        <begin position="35"/>
        <end position="59"/>
    </location>
</feature>
<evidence type="ECO:0000313" key="8">
    <source>
        <dbReference type="Proteomes" id="UP000054144"/>
    </source>
</evidence>
<proteinExistence type="predicted"/>
<organism evidence="7 8">
    <name type="scientific">Fistulina hepatica ATCC 64428</name>
    <dbReference type="NCBI Taxonomy" id="1128425"/>
    <lineage>
        <taxon>Eukaryota</taxon>
        <taxon>Fungi</taxon>
        <taxon>Dikarya</taxon>
        <taxon>Basidiomycota</taxon>
        <taxon>Agaricomycotina</taxon>
        <taxon>Agaricomycetes</taxon>
        <taxon>Agaricomycetidae</taxon>
        <taxon>Agaricales</taxon>
        <taxon>Fistulinaceae</taxon>
        <taxon>Fistulina</taxon>
    </lineage>
</organism>
<sequence length="177" mass="19929">MQDLPIFYCAPRLPHLGLSQCREGKLLAVSFAKNFSISVGIGFLIGLADIGAAEAAFYAGVQYVLRSWYKSTELGQRACLFHVVNAIGPMFRLFIIDGIITIPTGILGFIIMPNLHNTKPLYIYTEEQPAMARKQMDEIGRHPATGVFTKEKIEGFFTTRHIWMLVLEQCALLDEFW</sequence>
<accession>A0A0D7AQX1</accession>
<dbReference type="EMBL" id="KN881591">
    <property type="protein sequence ID" value="KIY53716.1"/>
    <property type="molecule type" value="Genomic_DNA"/>
</dbReference>
<gene>
    <name evidence="7" type="ORF">FISHEDRAFT_68653</name>
</gene>
<evidence type="ECO:0000256" key="4">
    <source>
        <dbReference type="ARBA" id="ARBA00022989"/>
    </source>
</evidence>
<protein>
    <submittedName>
        <fullName evidence="7">Uncharacterized protein</fullName>
    </submittedName>
</protein>
<evidence type="ECO:0000256" key="1">
    <source>
        <dbReference type="ARBA" id="ARBA00004141"/>
    </source>
</evidence>
<dbReference type="PANTHER" id="PTHR43791:SF39">
    <property type="entry name" value="TRANSPORTER LIZ1_SEO1, PUTATIVE (AFU_ORTHOLOGUE AFUA_3G00980)-RELATED"/>
    <property type="match status" value="1"/>
</dbReference>
<keyword evidence="8" id="KW-1185">Reference proteome</keyword>
<evidence type="ECO:0000256" key="5">
    <source>
        <dbReference type="ARBA" id="ARBA00023136"/>
    </source>
</evidence>